<dbReference type="PRINTS" id="PR00038">
    <property type="entry name" value="HTHLUXR"/>
</dbReference>
<accession>A0A7S9Q162</accession>
<dbReference type="SUPFAM" id="SSF52172">
    <property type="entry name" value="CheY-like"/>
    <property type="match status" value="1"/>
</dbReference>
<dbReference type="GO" id="GO:0003677">
    <property type="term" value="F:DNA binding"/>
    <property type="evidence" value="ECO:0007669"/>
    <property type="project" value="UniProtKB-KW"/>
</dbReference>
<dbReference type="CDD" id="cd17535">
    <property type="entry name" value="REC_NarL-like"/>
    <property type="match status" value="1"/>
</dbReference>
<dbReference type="InterPro" id="IPR016032">
    <property type="entry name" value="Sig_transdc_resp-reg_C-effctor"/>
</dbReference>
<dbReference type="InterPro" id="IPR011006">
    <property type="entry name" value="CheY-like_superfamily"/>
</dbReference>
<dbReference type="SMART" id="SM00448">
    <property type="entry name" value="REC"/>
    <property type="match status" value="1"/>
</dbReference>
<dbReference type="CDD" id="cd06170">
    <property type="entry name" value="LuxR_C_like"/>
    <property type="match status" value="1"/>
</dbReference>
<dbReference type="SMART" id="SM00421">
    <property type="entry name" value="HTH_LUXR"/>
    <property type="match status" value="1"/>
</dbReference>
<dbReference type="InterPro" id="IPR000792">
    <property type="entry name" value="Tscrpt_reg_LuxR_C"/>
</dbReference>
<dbReference type="Gene3D" id="3.40.50.2300">
    <property type="match status" value="1"/>
</dbReference>
<keyword evidence="1" id="KW-0597">Phosphoprotein</keyword>
<dbReference type="PROSITE" id="PS50043">
    <property type="entry name" value="HTH_LUXR_2"/>
    <property type="match status" value="1"/>
</dbReference>
<dbReference type="SUPFAM" id="SSF46894">
    <property type="entry name" value="C-terminal effector domain of the bipartite response regulators"/>
    <property type="match status" value="1"/>
</dbReference>
<dbReference type="RefSeq" id="WP_196100875.1">
    <property type="nucleotide sequence ID" value="NZ_CP064939.1"/>
</dbReference>
<evidence type="ECO:0000313" key="7">
    <source>
        <dbReference type="Proteomes" id="UP000594759"/>
    </source>
</evidence>
<dbReference type="KEGG" id="pex:IZT61_09340"/>
<evidence type="ECO:0000256" key="2">
    <source>
        <dbReference type="ARBA" id="ARBA00023125"/>
    </source>
</evidence>
<dbReference type="PANTHER" id="PTHR43214">
    <property type="entry name" value="TWO-COMPONENT RESPONSE REGULATOR"/>
    <property type="match status" value="1"/>
</dbReference>
<organism evidence="6 7">
    <name type="scientific">Pedobacter endophyticus</name>
    <dbReference type="NCBI Taxonomy" id="2789740"/>
    <lineage>
        <taxon>Bacteria</taxon>
        <taxon>Pseudomonadati</taxon>
        <taxon>Bacteroidota</taxon>
        <taxon>Sphingobacteriia</taxon>
        <taxon>Sphingobacteriales</taxon>
        <taxon>Sphingobacteriaceae</taxon>
        <taxon>Pedobacter</taxon>
    </lineage>
</organism>
<feature type="domain" description="Response regulatory" evidence="5">
    <location>
        <begin position="6"/>
        <end position="123"/>
    </location>
</feature>
<name>A0A7S9Q162_9SPHI</name>
<sequence>MNTPLKVLIADDHAIVRNGIIALLINASDISIIAESTSSADLFEKLRDGLEPDIVIAELHMRAVDGISLTRQLIQQYPHIKIIILTTVDDENIILKCFEAGARGYLLKNVNAAEIIFAIKQISFGYEYISASIGIRLLAQIARSAAPLTSASLKLNISKREIEILGLIAEGLTNGEIAEKMFTSKRTIEGNRQNLLDKTGKRNTAALITFAVRNGIID</sequence>
<evidence type="ECO:0000256" key="3">
    <source>
        <dbReference type="PROSITE-ProRule" id="PRU00169"/>
    </source>
</evidence>
<comment type="caution">
    <text evidence="3">Lacks conserved residue(s) required for the propagation of feature annotation.</text>
</comment>
<keyword evidence="7" id="KW-1185">Reference proteome</keyword>
<dbReference type="EMBL" id="CP064939">
    <property type="protein sequence ID" value="QPH41437.1"/>
    <property type="molecule type" value="Genomic_DNA"/>
</dbReference>
<proteinExistence type="predicted"/>
<evidence type="ECO:0000259" key="4">
    <source>
        <dbReference type="PROSITE" id="PS50043"/>
    </source>
</evidence>
<dbReference type="InterPro" id="IPR001789">
    <property type="entry name" value="Sig_transdc_resp-reg_receiver"/>
</dbReference>
<evidence type="ECO:0000256" key="1">
    <source>
        <dbReference type="ARBA" id="ARBA00022553"/>
    </source>
</evidence>
<dbReference type="Pfam" id="PF00072">
    <property type="entry name" value="Response_reg"/>
    <property type="match status" value="1"/>
</dbReference>
<gene>
    <name evidence="6" type="ORF">IZT61_09340</name>
</gene>
<feature type="domain" description="HTH luxR-type" evidence="4">
    <location>
        <begin position="150"/>
        <end position="215"/>
    </location>
</feature>
<dbReference type="InterPro" id="IPR058245">
    <property type="entry name" value="NreC/VraR/RcsB-like_REC"/>
</dbReference>
<dbReference type="Pfam" id="PF00196">
    <property type="entry name" value="GerE"/>
    <property type="match status" value="1"/>
</dbReference>
<evidence type="ECO:0000259" key="5">
    <source>
        <dbReference type="PROSITE" id="PS50110"/>
    </source>
</evidence>
<reference evidence="6 7" key="1">
    <citation type="submission" date="2020-11" db="EMBL/GenBank/DDBJ databases">
        <title>Pedobacter endophytica, an endophytic bacteria isolated form Carex pumila.</title>
        <authorList>
            <person name="Peng Y."/>
            <person name="Jiang L."/>
            <person name="Lee J."/>
        </authorList>
    </citation>
    <scope>NUCLEOTIDE SEQUENCE [LARGE SCALE GENOMIC DNA]</scope>
    <source>
        <strain evidence="6 7">JBR3-12</strain>
    </source>
</reference>
<protein>
    <submittedName>
        <fullName evidence="6">Response regulator transcription factor</fullName>
    </submittedName>
</protein>
<dbReference type="GO" id="GO:0000160">
    <property type="term" value="P:phosphorelay signal transduction system"/>
    <property type="evidence" value="ECO:0007669"/>
    <property type="project" value="InterPro"/>
</dbReference>
<keyword evidence="2" id="KW-0238">DNA-binding</keyword>
<dbReference type="PROSITE" id="PS50110">
    <property type="entry name" value="RESPONSE_REGULATORY"/>
    <property type="match status" value="1"/>
</dbReference>
<dbReference type="AlphaFoldDB" id="A0A7S9Q162"/>
<dbReference type="InterPro" id="IPR039420">
    <property type="entry name" value="WalR-like"/>
</dbReference>
<dbReference type="Proteomes" id="UP000594759">
    <property type="component" value="Chromosome"/>
</dbReference>
<evidence type="ECO:0000313" key="6">
    <source>
        <dbReference type="EMBL" id="QPH41437.1"/>
    </source>
</evidence>
<dbReference type="PANTHER" id="PTHR43214:SF43">
    <property type="entry name" value="TWO-COMPONENT RESPONSE REGULATOR"/>
    <property type="match status" value="1"/>
</dbReference>
<dbReference type="GO" id="GO:0006355">
    <property type="term" value="P:regulation of DNA-templated transcription"/>
    <property type="evidence" value="ECO:0007669"/>
    <property type="project" value="InterPro"/>
</dbReference>